<dbReference type="OrthoDB" id="6770063at2759"/>
<dbReference type="InterPro" id="IPR011701">
    <property type="entry name" value="MFS"/>
</dbReference>
<dbReference type="SUPFAM" id="SSF103473">
    <property type="entry name" value="MFS general substrate transporter"/>
    <property type="match status" value="1"/>
</dbReference>
<evidence type="ECO:0000256" key="5">
    <source>
        <dbReference type="SAM" id="Phobius"/>
    </source>
</evidence>
<proteinExistence type="predicted"/>
<dbReference type="FunCoup" id="B8MQ97">
    <property type="interactions" value="101"/>
</dbReference>
<evidence type="ECO:0000256" key="4">
    <source>
        <dbReference type="ARBA" id="ARBA00023136"/>
    </source>
</evidence>
<evidence type="ECO:0000256" key="2">
    <source>
        <dbReference type="ARBA" id="ARBA00022692"/>
    </source>
</evidence>
<dbReference type="InterPro" id="IPR036259">
    <property type="entry name" value="MFS_trans_sf"/>
</dbReference>
<dbReference type="PANTHER" id="PTHR23501:SF199">
    <property type="entry name" value="MFS EFFLUX TRANSPORTER INPD-RELATED"/>
    <property type="match status" value="1"/>
</dbReference>
<feature type="transmembrane region" description="Helical" evidence="5">
    <location>
        <begin position="412"/>
        <end position="432"/>
    </location>
</feature>
<keyword evidence="3 5" id="KW-1133">Transmembrane helix</keyword>
<feature type="transmembrane region" description="Helical" evidence="5">
    <location>
        <begin position="351"/>
        <end position="373"/>
    </location>
</feature>
<dbReference type="PhylomeDB" id="B8MQ97"/>
<feature type="transmembrane region" description="Helical" evidence="5">
    <location>
        <begin position="482"/>
        <end position="504"/>
    </location>
</feature>
<dbReference type="GO" id="GO:0005886">
    <property type="term" value="C:plasma membrane"/>
    <property type="evidence" value="ECO:0007669"/>
    <property type="project" value="TreeGrafter"/>
</dbReference>
<evidence type="ECO:0000256" key="1">
    <source>
        <dbReference type="ARBA" id="ARBA00004141"/>
    </source>
</evidence>
<evidence type="ECO:0000313" key="8">
    <source>
        <dbReference type="Proteomes" id="UP000001745"/>
    </source>
</evidence>
<dbReference type="FunFam" id="1.20.1250.20:FF:000196">
    <property type="entry name" value="MFS toxin efflux pump (AflT)"/>
    <property type="match status" value="1"/>
</dbReference>
<dbReference type="AlphaFoldDB" id="B8MQ97"/>
<keyword evidence="2 5" id="KW-0812">Transmembrane</keyword>
<evidence type="ECO:0000259" key="6">
    <source>
        <dbReference type="PROSITE" id="PS50850"/>
    </source>
</evidence>
<dbReference type="eggNOG" id="KOG0254">
    <property type="taxonomic scope" value="Eukaryota"/>
</dbReference>
<evidence type="ECO:0000313" key="7">
    <source>
        <dbReference type="EMBL" id="EED13244.1"/>
    </source>
</evidence>
<dbReference type="InterPro" id="IPR020846">
    <property type="entry name" value="MFS_dom"/>
</dbReference>
<reference evidence="8" key="1">
    <citation type="journal article" date="2015" name="Genome Announc.">
        <title>Genome sequence of the AIDS-associated pathogen Penicillium marneffei (ATCC18224) and its near taxonomic relative Talaromyces stipitatus (ATCC10500).</title>
        <authorList>
            <person name="Nierman W.C."/>
            <person name="Fedorova-Abrams N.D."/>
            <person name="Andrianopoulos A."/>
        </authorList>
    </citation>
    <scope>NUCLEOTIDE SEQUENCE [LARGE SCALE GENOMIC DNA]</scope>
    <source>
        <strain evidence="8">ATCC 10500 / CBS 375.48 / QM 6759 / NRRL 1006</strain>
    </source>
</reference>
<name>B8MQ97_TALSN</name>
<feature type="transmembrane region" description="Helical" evidence="5">
    <location>
        <begin position="618"/>
        <end position="638"/>
    </location>
</feature>
<dbReference type="HOGENOM" id="CLU_020930_0_0_1"/>
<dbReference type="CDD" id="cd17502">
    <property type="entry name" value="MFS_Azr1_MDR_like"/>
    <property type="match status" value="1"/>
</dbReference>
<keyword evidence="4 5" id="KW-0472">Membrane</keyword>
<feature type="transmembrane region" description="Helical" evidence="5">
    <location>
        <begin position="728"/>
        <end position="746"/>
    </location>
</feature>
<dbReference type="PROSITE" id="PS50850">
    <property type="entry name" value="MFS"/>
    <property type="match status" value="1"/>
</dbReference>
<feature type="transmembrane region" description="Helical" evidence="5">
    <location>
        <begin position="585"/>
        <end position="606"/>
    </location>
</feature>
<feature type="transmembrane region" description="Helical" evidence="5">
    <location>
        <begin position="524"/>
        <end position="546"/>
    </location>
</feature>
<gene>
    <name evidence="7" type="ORF">TSTA_057350</name>
</gene>
<dbReference type="Gene3D" id="1.20.1250.20">
    <property type="entry name" value="MFS general substrate transporter like domains"/>
    <property type="match status" value="2"/>
</dbReference>
<organism evidence="7 8">
    <name type="scientific">Talaromyces stipitatus (strain ATCC 10500 / CBS 375.48 / QM 6759 / NRRL 1006)</name>
    <name type="common">Penicillium stipitatum</name>
    <dbReference type="NCBI Taxonomy" id="441959"/>
    <lineage>
        <taxon>Eukaryota</taxon>
        <taxon>Fungi</taxon>
        <taxon>Dikarya</taxon>
        <taxon>Ascomycota</taxon>
        <taxon>Pezizomycotina</taxon>
        <taxon>Eurotiomycetes</taxon>
        <taxon>Eurotiomycetidae</taxon>
        <taxon>Eurotiales</taxon>
        <taxon>Trichocomaceae</taxon>
        <taxon>Talaromyces</taxon>
        <taxon>Talaromyces sect. Talaromyces</taxon>
    </lineage>
</organism>
<feature type="transmembrane region" description="Helical" evidence="5">
    <location>
        <begin position="326"/>
        <end position="345"/>
    </location>
</feature>
<sequence>MQMHLTISEESKCFVNDGSPIDRYGPSLRVVTDSNVHPRLARRSSCYSRDTDGCSIYDYEGLGMRENDREKYFNNTITGDIQRPAEAHLSVNSIQYATLNDDLSKLIIQGLSDPYKSEISQVSGQYEMMEVNSPPGQIFSNSASNLKPIYPLRILTPNPRPQGPMLSPYKPNWETTGWPKTNPLIGRPSEPPIRPERWSAASPSLRTPNILVSPFKSPPSIVTENIAAKSALQLHKPSTKSNILYSNSSYTYPTKKEGTLVVIAVYLMMFCTAMDMVILSTSVPTITSHFSTIEDVGWYSTSYFLTACSAQLLFSKLYQFYASKRIYLVALVLFELGSLVSGAAPVSAMLIFGRALAGFGASGVWSGNIMIYGQCVPLGRKTVRIGILFGLPSVALVVGPLVGGVLTQYSSWRWFFFINIPFGVISCILMLASNWGSPSNETTRSTFQNKLPLLDVEGCLLFLPSIISLLLGLQWGGVKYPWGSACVIVAFTVFLVTISGFILIQRYKADIASIPPWIILNRNVYSGMLVSFCLGGSIALMVYYLPLWFQVTKDASPSHSGVMLLPLVLTTAITSMAIDSLVKLVRYYTPFLVFACVMMSIGGGLLTTLHESIPTSAWIGYQILFGLGAGSGIQQTLLHIRSSFQKPRDIAIATSLIIFAQTLGAAFAIGISQCVFENKLSNGIQAESLGAVGVQRLLHTGATELRKVLNGEDLDTVLRLYTNALDQVFYVSLGFAAVSILGTLMMECCSRGKRAPVVFN</sequence>
<dbReference type="EMBL" id="EQ962659">
    <property type="protein sequence ID" value="EED13244.1"/>
    <property type="molecule type" value="Genomic_DNA"/>
</dbReference>
<feature type="transmembrane region" description="Helical" evidence="5">
    <location>
        <begin position="650"/>
        <end position="671"/>
    </location>
</feature>
<feature type="domain" description="Major facilitator superfamily (MFS) profile" evidence="6">
    <location>
        <begin position="261"/>
        <end position="751"/>
    </location>
</feature>
<dbReference type="RefSeq" id="XP_002487355.1">
    <property type="nucleotide sequence ID" value="XM_002487310.1"/>
</dbReference>
<comment type="subcellular location">
    <subcellularLocation>
        <location evidence="1">Membrane</location>
        <topology evidence="1">Multi-pass membrane protein</topology>
    </subcellularLocation>
</comment>
<feature type="transmembrane region" description="Helical" evidence="5">
    <location>
        <begin position="385"/>
        <end position="406"/>
    </location>
</feature>
<dbReference type="PANTHER" id="PTHR23501">
    <property type="entry name" value="MAJOR FACILITATOR SUPERFAMILY"/>
    <property type="match status" value="1"/>
</dbReference>
<dbReference type="GeneID" id="8108871"/>
<evidence type="ECO:0000256" key="3">
    <source>
        <dbReference type="ARBA" id="ARBA00022989"/>
    </source>
</evidence>
<dbReference type="Pfam" id="PF07690">
    <property type="entry name" value="MFS_1"/>
    <property type="match status" value="1"/>
</dbReference>
<feature type="transmembrane region" description="Helical" evidence="5">
    <location>
        <begin position="296"/>
        <end position="314"/>
    </location>
</feature>
<dbReference type="GO" id="GO:0022857">
    <property type="term" value="F:transmembrane transporter activity"/>
    <property type="evidence" value="ECO:0007669"/>
    <property type="project" value="InterPro"/>
</dbReference>
<protein>
    <submittedName>
        <fullName evidence="7">Efflux pump antibiotic resistance protein, putative</fullName>
    </submittedName>
</protein>
<feature type="transmembrane region" description="Helical" evidence="5">
    <location>
        <begin position="558"/>
        <end position="578"/>
    </location>
</feature>
<keyword evidence="8" id="KW-1185">Reference proteome</keyword>
<dbReference type="InParanoid" id="B8MQ97"/>
<feature type="transmembrane region" description="Helical" evidence="5">
    <location>
        <begin position="260"/>
        <end position="284"/>
    </location>
</feature>
<dbReference type="VEuPathDB" id="FungiDB:TSTA_057350"/>
<accession>B8MQ97</accession>
<dbReference type="Proteomes" id="UP000001745">
    <property type="component" value="Unassembled WGS sequence"/>
</dbReference>
<feature type="transmembrane region" description="Helical" evidence="5">
    <location>
        <begin position="453"/>
        <end position="476"/>
    </location>
</feature>